<dbReference type="GO" id="GO:0005634">
    <property type="term" value="C:nucleus"/>
    <property type="evidence" value="ECO:0007669"/>
    <property type="project" value="UniProtKB-SubCell"/>
</dbReference>
<dbReference type="GO" id="GO:0003700">
    <property type="term" value="F:DNA-binding transcription factor activity"/>
    <property type="evidence" value="ECO:0007669"/>
    <property type="project" value="TreeGrafter"/>
</dbReference>
<name>C7ZCR6_FUSV7</name>
<accession>C7ZCR6</accession>
<dbReference type="GO" id="GO:0045944">
    <property type="term" value="P:positive regulation of transcription by RNA polymerase II"/>
    <property type="evidence" value="ECO:0007669"/>
    <property type="project" value="TreeGrafter"/>
</dbReference>
<dbReference type="EMBL" id="GG698919">
    <property type="protein sequence ID" value="EEU37968.1"/>
    <property type="molecule type" value="Genomic_DNA"/>
</dbReference>
<dbReference type="eggNOG" id="ENOG502SNVB">
    <property type="taxonomic scope" value="Eukaryota"/>
</dbReference>
<organism evidence="4 5">
    <name type="scientific">Fusarium vanettenii (strain ATCC MYA-4622 / CBS 123669 / FGSC 9596 / NRRL 45880 / 77-13-4)</name>
    <name type="common">Fusarium solani subsp. pisi</name>
    <dbReference type="NCBI Taxonomy" id="660122"/>
    <lineage>
        <taxon>Eukaryota</taxon>
        <taxon>Fungi</taxon>
        <taxon>Dikarya</taxon>
        <taxon>Ascomycota</taxon>
        <taxon>Pezizomycotina</taxon>
        <taxon>Sordariomycetes</taxon>
        <taxon>Hypocreomycetidae</taxon>
        <taxon>Hypocreales</taxon>
        <taxon>Nectriaceae</taxon>
        <taxon>Fusarium</taxon>
        <taxon>Fusarium solani species complex</taxon>
        <taxon>Fusarium vanettenii</taxon>
    </lineage>
</organism>
<keyword evidence="5" id="KW-1185">Reference proteome</keyword>
<evidence type="ECO:0000256" key="3">
    <source>
        <dbReference type="SAM" id="MobiDB-lite"/>
    </source>
</evidence>
<dbReference type="AlphaFoldDB" id="C7ZCR6"/>
<protein>
    <recommendedName>
        <fullName evidence="6">Transcription factor domain-containing protein</fullName>
    </recommendedName>
</protein>
<dbReference type="GeneID" id="9670164"/>
<evidence type="ECO:0000313" key="5">
    <source>
        <dbReference type="Proteomes" id="UP000005206"/>
    </source>
</evidence>
<feature type="region of interest" description="Disordered" evidence="3">
    <location>
        <begin position="67"/>
        <end position="92"/>
    </location>
</feature>
<dbReference type="OMA" id="CEARTDI"/>
<feature type="compositionally biased region" description="Polar residues" evidence="3">
    <location>
        <begin position="22"/>
        <end position="32"/>
    </location>
</feature>
<evidence type="ECO:0000256" key="1">
    <source>
        <dbReference type="ARBA" id="ARBA00004123"/>
    </source>
</evidence>
<dbReference type="InParanoid" id="C7ZCR6"/>
<dbReference type="GO" id="GO:0000976">
    <property type="term" value="F:transcription cis-regulatory region binding"/>
    <property type="evidence" value="ECO:0007669"/>
    <property type="project" value="TreeGrafter"/>
</dbReference>
<sequence>MADDPVKPTGKGCGPCRGARSWHSSSQGAMSLTHPRTQVILRPHPADLPALREIEPALRRVQPAALMASPQRPKAHHSRASGPRSQAPSSYVPRPTHQLLWFPEEAVRRVPTSSFALARPVRWMPFALNTDEQSLVYYFESVASACLMVYGEDSSALLSTLIRMTLSGGSRSTVCLMQSMLAVSSLYLHGLQAQSIKYHTAALQAMRETADIGLTGVEPCEHVAAAMLLGSYEARILTQSYAQWAPYICAARDVAEKSSSNNVLRDDGDFMIILGWLHYHYVLGNFTILHWPRGISPGEWVERYDGTGAVPLDNPLADHVALVYPAGPSHKLLQYLVRALANLRSPSDPGFFTDAYQDYLKMLQRGIKEIDPVEPDEEFSLASSESTALTRIYQLAALVYIECCASNITVESSEVSEMVDEGFHLMEQLGMCNWPFPLLIFGCEARSDARRLQLLNLVSSAKRKKSGRNLRQVMSMVEFAWKQEDLGTKFISYVTRMQLLFATCGTVPIFL</sequence>
<dbReference type="KEGG" id="nhe:NECHADRAFT_84314"/>
<comment type="subcellular location">
    <subcellularLocation>
        <location evidence="1">Nucleus</location>
    </subcellularLocation>
</comment>
<dbReference type="InterPro" id="IPR021858">
    <property type="entry name" value="Fun_TF"/>
</dbReference>
<dbReference type="RefSeq" id="XP_003043681.1">
    <property type="nucleotide sequence ID" value="XM_003043635.1"/>
</dbReference>
<dbReference type="VEuPathDB" id="FungiDB:NECHADRAFT_84314"/>
<evidence type="ECO:0000256" key="2">
    <source>
        <dbReference type="ARBA" id="ARBA00023242"/>
    </source>
</evidence>
<evidence type="ECO:0008006" key="6">
    <source>
        <dbReference type="Google" id="ProtNLM"/>
    </source>
</evidence>
<dbReference type="Proteomes" id="UP000005206">
    <property type="component" value="Chromosome 9"/>
</dbReference>
<gene>
    <name evidence="4" type="ORF">NECHADRAFT_84314</name>
</gene>
<dbReference type="PANTHER" id="PTHR37534">
    <property type="entry name" value="TRANSCRIPTIONAL ACTIVATOR PROTEIN UGA3"/>
    <property type="match status" value="1"/>
</dbReference>
<feature type="region of interest" description="Disordered" evidence="3">
    <location>
        <begin position="1"/>
        <end position="32"/>
    </location>
</feature>
<keyword evidence="2" id="KW-0539">Nucleus</keyword>
<evidence type="ECO:0000313" key="4">
    <source>
        <dbReference type="EMBL" id="EEU37968.1"/>
    </source>
</evidence>
<dbReference type="PANTHER" id="PTHR37534:SF39">
    <property type="entry name" value="TRANSCRIPTION FACTOR DOMAIN-CONTAINING PROTEIN"/>
    <property type="match status" value="1"/>
</dbReference>
<dbReference type="OrthoDB" id="5130013at2759"/>
<proteinExistence type="predicted"/>
<dbReference type="HOGENOM" id="CLU_015493_0_2_1"/>
<dbReference type="Pfam" id="PF11951">
    <property type="entry name" value="Fungal_trans_2"/>
    <property type="match status" value="1"/>
</dbReference>
<reference evidence="4 5" key="1">
    <citation type="journal article" date="2009" name="PLoS Genet.">
        <title>The genome of Nectria haematococca: contribution of supernumerary chromosomes to gene expansion.</title>
        <authorList>
            <person name="Coleman J.J."/>
            <person name="Rounsley S.D."/>
            <person name="Rodriguez-Carres M."/>
            <person name="Kuo A."/>
            <person name="Wasmann C.C."/>
            <person name="Grimwood J."/>
            <person name="Schmutz J."/>
            <person name="Taga M."/>
            <person name="White G.J."/>
            <person name="Zhou S."/>
            <person name="Schwartz D.C."/>
            <person name="Freitag M."/>
            <person name="Ma L.J."/>
            <person name="Danchin E.G."/>
            <person name="Henrissat B."/>
            <person name="Coutinho P.M."/>
            <person name="Nelson D.R."/>
            <person name="Straney D."/>
            <person name="Napoli C.A."/>
            <person name="Barker B.M."/>
            <person name="Gribskov M."/>
            <person name="Rep M."/>
            <person name="Kroken S."/>
            <person name="Molnar I."/>
            <person name="Rensing C."/>
            <person name="Kennell J.C."/>
            <person name="Zamora J."/>
            <person name="Farman M.L."/>
            <person name="Selker E.U."/>
            <person name="Salamov A."/>
            <person name="Shapiro H."/>
            <person name="Pangilinan J."/>
            <person name="Lindquist E."/>
            <person name="Lamers C."/>
            <person name="Grigoriev I.V."/>
            <person name="Geiser D.M."/>
            <person name="Covert S.F."/>
            <person name="Temporini E."/>
            <person name="Vanetten H.D."/>
        </authorList>
    </citation>
    <scope>NUCLEOTIDE SEQUENCE [LARGE SCALE GENOMIC DNA]</scope>
    <source>
        <strain evidence="5">ATCC MYA-4622 / CBS 123669 / FGSC 9596 / NRRL 45880 / 77-13-4</strain>
    </source>
</reference>